<comment type="similarity">
    <text evidence="2">Belongs to the GerABKC lipoprotein family.</text>
</comment>
<comment type="subcellular location">
    <subcellularLocation>
        <location evidence="1">Membrane</location>
        <topology evidence="1">Lipid-anchor</topology>
    </subcellularLocation>
</comment>
<dbReference type="InterPro" id="IPR046953">
    <property type="entry name" value="Spore_GerAC-like_C"/>
</dbReference>
<evidence type="ECO:0000259" key="8">
    <source>
        <dbReference type="Pfam" id="PF05504"/>
    </source>
</evidence>
<dbReference type="Gene3D" id="3.30.300.210">
    <property type="entry name" value="Nutrient germinant receptor protein C, domain 3"/>
    <property type="match status" value="1"/>
</dbReference>
<evidence type="ECO:0000256" key="4">
    <source>
        <dbReference type="ARBA" id="ARBA00022729"/>
    </source>
</evidence>
<dbReference type="InterPro" id="IPR038501">
    <property type="entry name" value="Spore_GerAC_C_sf"/>
</dbReference>
<dbReference type="PANTHER" id="PTHR35789:SF1">
    <property type="entry name" value="SPORE GERMINATION PROTEIN B3"/>
    <property type="match status" value="1"/>
</dbReference>
<feature type="domain" description="Spore germination GerAC-like C-terminal" evidence="8">
    <location>
        <begin position="197"/>
        <end position="367"/>
    </location>
</feature>
<dbReference type="InterPro" id="IPR057336">
    <property type="entry name" value="GerAC_N"/>
</dbReference>
<sequence>MKKISMLLLSSFLFINGCSEKSIIEDIQIVQTMGYDYVDEESIQGTAALSVYGQSEAESTVKNVSISTTAHSVNDMKNKLQETSSQPIRNGKIETILYNKKLAERGVYEFIDYFSRDSSIGRNVQLLIVDGNAESLLSASYEIAPTVSMYLRDLIKQNLEQNLPTVNFHEFLYSYYGEGMDPFMPLVQKENGEINLSGLALFEDDRLVDQIGMDDLFIFKMLYESVQNGIYEFTIQEGGESSSEPNSNYIVTEAIGSNVHYEITDATDAPEITIHVKLEGKINEAVSLKKKENSRRLIDHVETHMEEELQEKGLQLLQRIQEKKIDPLRIGDRTRAVTRGWKEEDWKKIYPKATFNLNIDVHITQTGISK</sequence>
<dbReference type="InterPro" id="IPR008844">
    <property type="entry name" value="Spore_GerAC-like"/>
</dbReference>
<evidence type="ECO:0000256" key="7">
    <source>
        <dbReference type="ARBA" id="ARBA00023288"/>
    </source>
</evidence>
<reference evidence="10 11" key="1">
    <citation type="submission" date="2023-05" db="EMBL/GenBank/DDBJ databases">
        <title>Comparative genomics reveals the evidence of polycyclic aromatic hydrocarbons degradation in moderately halophilic genus Pontibacillus.</title>
        <authorList>
            <person name="Yang H."/>
            <person name="Qian Z."/>
        </authorList>
    </citation>
    <scope>NUCLEOTIDE SEQUENCE [LARGE SCALE GENOMIC DNA]</scope>
    <source>
        <strain evidence="11">HN14</strain>
    </source>
</reference>
<evidence type="ECO:0000256" key="3">
    <source>
        <dbReference type="ARBA" id="ARBA00022544"/>
    </source>
</evidence>
<dbReference type="Pfam" id="PF05504">
    <property type="entry name" value="Spore_GerAC"/>
    <property type="match status" value="1"/>
</dbReference>
<dbReference type="EMBL" id="CP126446">
    <property type="protein sequence ID" value="WIF99481.1"/>
    <property type="molecule type" value="Genomic_DNA"/>
</dbReference>
<evidence type="ECO:0000256" key="2">
    <source>
        <dbReference type="ARBA" id="ARBA00007886"/>
    </source>
</evidence>
<evidence type="ECO:0000256" key="1">
    <source>
        <dbReference type="ARBA" id="ARBA00004635"/>
    </source>
</evidence>
<name>A0ABY8V395_9BACI</name>
<dbReference type="Proteomes" id="UP001236652">
    <property type="component" value="Chromosome"/>
</dbReference>
<dbReference type="Pfam" id="PF25198">
    <property type="entry name" value="Spore_GerAC_N"/>
    <property type="match status" value="1"/>
</dbReference>
<keyword evidence="11" id="KW-1185">Reference proteome</keyword>
<keyword evidence="3" id="KW-0309">Germination</keyword>
<evidence type="ECO:0000313" key="11">
    <source>
        <dbReference type="Proteomes" id="UP001236652"/>
    </source>
</evidence>
<keyword evidence="6" id="KW-0564">Palmitate</keyword>
<protein>
    <submittedName>
        <fullName evidence="10">Ger(X)C family spore germination protein</fullName>
    </submittedName>
</protein>
<keyword evidence="7" id="KW-0449">Lipoprotein</keyword>
<proteinExistence type="inferred from homology"/>
<evidence type="ECO:0000313" key="10">
    <source>
        <dbReference type="EMBL" id="WIF99481.1"/>
    </source>
</evidence>
<accession>A0ABY8V395</accession>
<evidence type="ECO:0000256" key="6">
    <source>
        <dbReference type="ARBA" id="ARBA00023139"/>
    </source>
</evidence>
<organism evidence="10 11">
    <name type="scientific">Pontibacillus chungwhensis</name>
    <dbReference type="NCBI Taxonomy" id="265426"/>
    <lineage>
        <taxon>Bacteria</taxon>
        <taxon>Bacillati</taxon>
        <taxon>Bacillota</taxon>
        <taxon>Bacilli</taxon>
        <taxon>Bacillales</taxon>
        <taxon>Bacillaceae</taxon>
        <taxon>Pontibacillus</taxon>
    </lineage>
</organism>
<dbReference type="RefSeq" id="WP_231415747.1">
    <property type="nucleotide sequence ID" value="NZ_CP126446.1"/>
</dbReference>
<dbReference type="PANTHER" id="PTHR35789">
    <property type="entry name" value="SPORE GERMINATION PROTEIN B3"/>
    <property type="match status" value="1"/>
</dbReference>
<dbReference type="NCBIfam" id="TIGR02887">
    <property type="entry name" value="spore_ger_x_C"/>
    <property type="match status" value="1"/>
</dbReference>
<keyword evidence="4" id="KW-0732">Signal</keyword>
<evidence type="ECO:0000256" key="5">
    <source>
        <dbReference type="ARBA" id="ARBA00023136"/>
    </source>
</evidence>
<keyword evidence="5" id="KW-0472">Membrane</keyword>
<evidence type="ECO:0000259" key="9">
    <source>
        <dbReference type="Pfam" id="PF25198"/>
    </source>
</evidence>
<feature type="domain" description="Spore germination protein N-terminal" evidence="9">
    <location>
        <begin position="22"/>
        <end position="188"/>
    </location>
</feature>
<gene>
    <name evidence="10" type="ORF">QNI29_07440</name>
</gene>